<dbReference type="SMART" id="SM00938">
    <property type="entry name" value="P-II"/>
    <property type="match status" value="1"/>
</dbReference>
<evidence type="ECO:0000256" key="3">
    <source>
        <dbReference type="ARBA" id="ARBA00022448"/>
    </source>
</evidence>
<feature type="transmembrane region" description="Helical" evidence="12">
    <location>
        <begin position="97"/>
        <end position="117"/>
    </location>
</feature>
<dbReference type="Pfam" id="PF00909">
    <property type="entry name" value="Ammonium_transp"/>
    <property type="match status" value="1"/>
</dbReference>
<evidence type="ECO:0000313" key="14">
    <source>
        <dbReference type="EMBL" id="SFC27319.1"/>
    </source>
</evidence>
<feature type="modified residue" description="O-UMP-tyrosine" evidence="10">
    <location>
        <position position="491"/>
    </location>
</feature>
<dbReference type="RefSeq" id="WP_089788503.1">
    <property type="nucleotide sequence ID" value="NZ_FOKW01000006.1"/>
</dbReference>
<dbReference type="InterPro" id="IPR018047">
    <property type="entry name" value="Ammonium_transpt_CS"/>
</dbReference>
<feature type="transmembrane region" description="Helical" evidence="12">
    <location>
        <begin position="124"/>
        <end position="145"/>
    </location>
</feature>
<evidence type="ECO:0000256" key="2">
    <source>
        <dbReference type="ARBA" id="ARBA00005887"/>
    </source>
</evidence>
<evidence type="ECO:0000256" key="9">
    <source>
        <dbReference type="ARBA" id="ARBA00045370"/>
    </source>
</evidence>
<dbReference type="PROSITE" id="PS00638">
    <property type="entry name" value="PII_GLNB_CTER"/>
    <property type="match status" value="1"/>
</dbReference>
<evidence type="ECO:0000256" key="7">
    <source>
        <dbReference type="ARBA" id="ARBA00023136"/>
    </source>
</evidence>
<feature type="transmembrane region" description="Helical" evidence="12">
    <location>
        <begin position="157"/>
        <end position="181"/>
    </location>
</feature>
<evidence type="ECO:0000256" key="11">
    <source>
        <dbReference type="RuleBase" id="RU003936"/>
    </source>
</evidence>
<comment type="similarity">
    <text evidence="2">Belongs to the ammonia transporter channel (TC 1.A.11.2) family.</text>
</comment>
<dbReference type="GO" id="GO:0006808">
    <property type="term" value="P:regulation of nitrogen utilization"/>
    <property type="evidence" value="ECO:0007669"/>
    <property type="project" value="InterPro"/>
</dbReference>
<keyword evidence="8" id="KW-0924">Ammonia transport</keyword>
<sequence length="552" mass="57384">MEPTILQTDAEVLMESLNATWILVVTFLIFFMHAGFAMLEAGQVRSKNVANQLTKNLLTWSVGVTVFFLIGVGIEGVVAGSGFEPAFTAEASSWIDWLYGAVFAMTAATIVSGAVAGRAKLRAYVGYTFLLAAVIYPVVTGLTWAGGHIGAVTGTPFADFAGGMIVHGMGGIAGLTAAWVLGPRMDRYNEDGTANVIPGHSLTFAVLGTLILAFGWYGFNVGTSAIFGDGAFLGDQLGRVAMTTTISMACGAMGAGLVAWLKTGKVDTLYVANGLLAGLVGITAIPDTTAWWGAFVVGGLAGAQLPLVFEFVEQYLKIDDVCAVFPVHGSAGVLGTLLFPFVAAPGVVESVGTAFATQVLGVVVITAWTVGATAVIWFAFKAIGQARVSPEHERDGLDVSEHGVDTYPEFGKPEVATDGGAVDDDSTVVRADGGNPNDGEIKLVTAIIRPDRLGEVKTALADVGAPSLTVTDVSGRGSQPAKKGQWRGEEYTVDLHQKAKVECVVSDVPAEEVVEAIGEAANTGEPGDGKIFVHPVEDAYQIRTGKSGSEAV</sequence>
<evidence type="ECO:0000256" key="5">
    <source>
        <dbReference type="ARBA" id="ARBA00022692"/>
    </source>
</evidence>
<gene>
    <name evidence="14" type="ORF">SAMN05444422_106163</name>
</gene>
<dbReference type="InterPro" id="IPR029020">
    <property type="entry name" value="Ammonium/urea_transptr"/>
</dbReference>
<evidence type="ECO:0000256" key="6">
    <source>
        <dbReference type="ARBA" id="ARBA00022989"/>
    </source>
</evidence>
<keyword evidence="7 12" id="KW-0472">Membrane</keyword>
<dbReference type="GO" id="GO:0097272">
    <property type="term" value="P:ammonium homeostasis"/>
    <property type="evidence" value="ECO:0007669"/>
    <property type="project" value="TreeGrafter"/>
</dbReference>
<feature type="transmembrane region" description="Helical" evidence="12">
    <location>
        <begin position="268"/>
        <end position="285"/>
    </location>
</feature>
<dbReference type="AlphaFoldDB" id="A0A1I1HT54"/>
<feature type="transmembrane region" description="Helical" evidence="12">
    <location>
        <begin position="239"/>
        <end position="261"/>
    </location>
</feature>
<dbReference type="Gene3D" id="3.30.70.120">
    <property type="match status" value="1"/>
</dbReference>
<dbReference type="GO" id="GO:0008519">
    <property type="term" value="F:ammonium channel activity"/>
    <property type="evidence" value="ECO:0007669"/>
    <property type="project" value="InterPro"/>
</dbReference>
<keyword evidence="15" id="KW-1185">Reference proteome</keyword>
<keyword evidence="5 12" id="KW-0812">Transmembrane</keyword>
<feature type="transmembrane region" description="Helical" evidence="12">
    <location>
        <begin position="291"/>
        <end position="309"/>
    </location>
</feature>
<dbReference type="Gene3D" id="1.10.3430.10">
    <property type="entry name" value="Ammonium transporter AmtB like domains"/>
    <property type="match status" value="1"/>
</dbReference>
<feature type="transmembrane region" description="Helical" evidence="12">
    <location>
        <begin position="202"/>
        <end position="219"/>
    </location>
</feature>
<feature type="transmembrane region" description="Helical" evidence="12">
    <location>
        <begin position="355"/>
        <end position="380"/>
    </location>
</feature>
<dbReference type="Pfam" id="PF00543">
    <property type="entry name" value="P-II"/>
    <property type="match status" value="1"/>
</dbReference>
<dbReference type="InterPro" id="IPR002187">
    <property type="entry name" value="N-reg_PII"/>
</dbReference>
<dbReference type="PROSITE" id="PS51343">
    <property type="entry name" value="PII_GLNB_DOM"/>
    <property type="match status" value="1"/>
</dbReference>
<name>A0A1I1HT54_NATHA</name>
<protein>
    <submittedName>
        <fullName evidence="14">Ammonium transporter, Amt family</fullName>
    </submittedName>
</protein>
<evidence type="ECO:0000256" key="10">
    <source>
        <dbReference type="PIRSR" id="PIRSR602187-50"/>
    </source>
</evidence>
<dbReference type="InterPro" id="IPR024041">
    <property type="entry name" value="NH4_transpt_AmtB-like_dom"/>
</dbReference>
<proteinExistence type="inferred from homology"/>
<organism evidence="14 15">
    <name type="scientific">Natronobacterium haloterrestre</name>
    <name type="common">Halobiforma haloterrestris</name>
    <dbReference type="NCBI Taxonomy" id="148448"/>
    <lineage>
        <taxon>Archaea</taxon>
        <taxon>Methanobacteriati</taxon>
        <taxon>Methanobacteriota</taxon>
        <taxon>Stenosarchaea group</taxon>
        <taxon>Halobacteria</taxon>
        <taxon>Halobacteriales</taxon>
        <taxon>Natrialbaceae</taxon>
        <taxon>Natronobacterium</taxon>
    </lineage>
</organism>
<keyword evidence="3" id="KW-0813">Transport</keyword>
<dbReference type="InterPro" id="IPR017918">
    <property type="entry name" value="N-reg_PII_CS"/>
</dbReference>
<evidence type="ECO:0000256" key="1">
    <source>
        <dbReference type="ARBA" id="ARBA00004141"/>
    </source>
</evidence>
<comment type="similarity">
    <text evidence="11">Belongs to the P(II) protein family.</text>
</comment>
<evidence type="ECO:0000256" key="12">
    <source>
        <dbReference type="SAM" id="Phobius"/>
    </source>
</evidence>
<dbReference type="PROSITE" id="PS01219">
    <property type="entry name" value="AMMONIUM_TRANSP"/>
    <property type="match status" value="1"/>
</dbReference>
<feature type="transmembrane region" description="Helical" evidence="12">
    <location>
        <begin position="321"/>
        <end position="343"/>
    </location>
</feature>
<keyword evidence="6 12" id="KW-1133">Transmembrane helix</keyword>
<accession>A0A1I1HT54</accession>
<dbReference type="PANTHER" id="PTHR11730">
    <property type="entry name" value="AMMONIUM TRANSPORTER"/>
    <property type="match status" value="1"/>
</dbReference>
<keyword evidence="4" id="KW-0963">Cytoplasm</keyword>
<dbReference type="PRINTS" id="PR00340">
    <property type="entry name" value="PIIGLNB"/>
</dbReference>
<keyword evidence="10" id="KW-0597">Phosphoprotein</keyword>
<dbReference type="InterPro" id="IPR011322">
    <property type="entry name" value="N-reg_PII-like_a/b"/>
</dbReference>
<comment type="subcellular location">
    <subcellularLocation>
        <location evidence="1">Membrane</location>
        <topology evidence="1">Multi-pass membrane protein</topology>
    </subcellularLocation>
</comment>
<dbReference type="PANTHER" id="PTHR11730:SF6">
    <property type="entry name" value="AMMONIUM TRANSPORTER"/>
    <property type="match status" value="1"/>
</dbReference>
<dbReference type="SUPFAM" id="SSF54913">
    <property type="entry name" value="GlnB-like"/>
    <property type="match status" value="1"/>
</dbReference>
<comment type="function">
    <text evidence="9">Involved in the uptake of ammonium/ammonia (NH(4)(+)/NH(3)). Transport is electrogenic.</text>
</comment>
<dbReference type="GO" id="GO:0030234">
    <property type="term" value="F:enzyme regulator activity"/>
    <property type="evidence" value="ECO:0007669"/>
    <property type="project" value="InterPro"/>
</dbReference>
<evidence type="ECO:0000256" key="4">
    <source>
        <dbReference type="ARBA" id="ARBA00022490"/>
    </source>
</evidence>
<feature type="transmembrane region" description="Helical" evidence="12">
    <location>
        <begin position="20"/>
        <end position="37"/>
    </location>
</feature>
<dbReference type="OrthoDB" id="10960at2157"/>
<evidence type="ECO:0000313" key="15">
    <source>
        <dbReference type="Proteomes" id="UP000199161"/>
    </source>
</evidence>
<dbReference type="GO" id="GO:0016020">
    <property type="term" value="C:membrane"/>
    <property type="evidence" value="ECO:0007669"/>
    <property type="project" value="UniProtKB-SubCell"/>
</dbReference>
<dbReference type="Proteomes" id="UP000199161">
    <property type="component" value="Unassembled WGS sequence"/>
</dbReference>
<dbReference type="InterPro" id="IPR015867">
    <property type="entry name" value="N-reg_PII/ATP_PRibTrfase_C"/>
</dbReference>
<evidence type="ECO:0000256" key="8">
    <source>
        <dbReference type="ARBA" id="ARBA00023177"/>
    </source>
</evidence>
<evidence type="ECO:0000259" key="13">
    <source>
        <dbReference type="Pfam" id="PF00909"/>
    </source>
</evidence>
<dbReference type="SUPFAM" id="SSF111352">
    <property type="entry name" value="Ammonium transporter"/>
    <property type="match status" value="1"/>
</dbReference>
<reference evidence="15" key="1">
    <citation type="submission" date="2016-10" db="EMBL/GenBank/DDBJ databases">
        <authorList>
            <person name="Varghese N."/>
            <person name="Submissions S."/>
        </authorList>
    </citation>
    <scope>NUCLEOTIDE SEQUENCE [LARGE SCALE GENOMIC DNA]</scope>
    <source>
        <strain evidence="15">DSM 13078</strain>
    </source>
</reference>
<feature type="transmembrane region" description="Helical" evidence="12">
    <location>
        <begin position="57"/>
        <end position="77"/>
    </location>
</feature>
<dbReference type="EMBL" id="FOKW01000006">
    <property type="protein sequence ID" value="SFC27319.1"/>
    <property type="molecule type" value="Genomic_DNA"/>
</dbReference>
<feature type="domain" description="Ammonium transporter AmtB-like" evidence="13">
    <location>
        <begin position="21"/>
        <end position="407"/>
    </location>
</feature>